<keyword evidence="2" id="KW-0812">Transmembrane</keyword>
<dbReference type="InterPro" id="IPR010982">
    <property type="entry name" value="Lambda_DNA-bd_dom_sf"/>
</dbReference>
<feature type="region of interest" description="Disordered" evidence="1">
    <location>
        <begin position="1"/>
        <end position="28"/>
    </location>
</feature>
<comment type="caution">
    <text evidence="4">The sequence shown here is derived from an EMBL/GenBank/DDBJ whole genome shotgun (WGS) entry which is preliminary data.</text>
</comment>
<feature type="compositionally biased region" description="Polar residues" evidence="1">
    <location>
        <begin position="1"/>
        <end position="10"/>
    </location>
</feature>
<evidence type="ECO:0000256" key="2">
    <source>
        <dbReference type="SAM" id="Phobius"/>
    </source>
</evidence>
<dbReference type="PANTHER" id="PTHR34475:SF1">
    <property type="entry name" value="CYTOSKELETON PROTEIN RODZ"/>
    <property type="match status" value="1"/>
</dbReference>
<reference evidence="4 5" key="1">
    <citation type="submission" date="2020-10" db="EMBL/GenBank/DDBJ databases">
        <title>Phylogeny of dyella-like bacteria.</title>
        <authorList>
            <person name="Fu J."/>
        </authorList>
    </citation>
    <scope>NUCLEOTIDE SEQUENCE [LARGE SCALE GENOMIC DNA]</scope>
    <source>
        <strain evidence="4 5">Gsoil3046</strain>
    </source>
</reference>
<dbReference type="PANTHER" id="PTHR34475">
    <property type="match status" value="1"/>
</dbReference>
<dbReference type="Pfam" id="PF13413">
    <property type="entry name" value="HTH_25"/>
    <property type="match status" value="1"/>
</dbReference>
<keyword evidence="5" id="KW-1185">Reference proteome</keyword>
<proteinExistence type="predicted"/>
<evidence type="ECO:0000313" key="5">
    <source>
        <dbReference type="Proteomes" id="UP001620460"/>
    </source>
</evidence>
<dbReference type="EMBL" id="JADIKM010000003">
    <property type="protein sequence ID" value="MFK2905097.1"/>
    <property type="molecule type" value="Genomic_DNA"/>
</dbReference>
<evidence type="ECO:0000259" key="3">
    <source>
        <dbReference type="Pfam" id="PF13464"/>
    </source>
</evidence>
<gene>
    <name evidence="4" type="ORF">ISP17_14130</name>
</gene>
<sequence length="326" mass="34347">MTQQTPSQGQELRDQDLFASPGPISASAQPIEPSFGSCLRAARELKGLALEDCGHALKLPARVLRQLEGGQYDGIDYQVYLGSYITKYGRHLGLDDALIQAEVSRIRRQEEPQLVATGGISHSRYLLERYATAATYVVLTAVIIVPMVWLGVRGTLNRDISHFAPLDASPVAQQELPAGSASAASSGTATATVAPTPSVSHADNDQPLLASMVPNISVEPVKPPVASVPVANGAGTGGHSLALSLADASWVEVIAADGSRLEYGLLPAGSQKTYHSDQSLEVRLGNASGAKVSVDGEALPLDAYRRANVAHFRLDLQDGKVVPRGV</sequence>
<dbReference type="Gene3D" id="1.10.260.40">
    <property type="entry name" value="lambda repressor-like DNA-binding domains"/>
    <property type="match status" value="1"/>
</dbReference>
<feature type="compositionally biased region" description="Low complexity" evidence="1">
    <location>
        <begin position="178"/>
        <end position="200"/>
    </location>
</feature>
<feature type="domain" description="Cytoskeleton protein RodZ-like C-terminal" evidence="3">
    <location>
        <begin position="243"/>
        <end position="312"/>
    </location>
</feature>
<organism evidence="4 5">
    <name type="scientific">Dyella ginsengisoli</name>
    <dbReference type="NCBI Taxonomy" id="363848"/>
    <lineage>
        <taxon>Bacteria</taxon>
        <taxon>Pseudomonadati</taxon>
        <taxon>Pseudomonadota</taxon>
        <taxon>Gammaproteobacteria</taxon>
        <taxon>Lysobacterales</taxon>
        <taxon>Rhodanobacteraceae</taxon>
        <taxon>Dyella</taxon>
    </lineage>
</organism>
<evidence type="ECO:0000256" key="1">
    <source>
        <dbReference type="SAM" id="MobiDB-lite"/>
    </source>
</evidence>
<keyword evidence="2" id="KW-1133">Transmembrane helix</keyword>
<feature type="region of interest" description="Disordered" evidence="1">
    <location>
        <begin position="175"/>
        <end position="203"/>
    </location>
</feature>
<dbReference type="Pfam" id="PF13464">
    <property type="entry name" value="RodZ_C"/>
    <property type="match status" value="1"/>
</dbReference>
<feature type="transmembrane region" description="Helical" evidence="2">
    <location>
        <begin position="130"/>
        <end position="152"/>
    </location>
</feature>
<evidence type="ECO:0000313" key="4">
    <source>
        <dbReference type="EMBL" id="MFK2905097.1"/>
    </source>
</evidence>
<accession>A0ABW8JVH0</accession>
<protein>
    <submittedName>
        <fullName evidence="4">DUF4115 domain-containing protein</fullName>
    </submittedName>
</protein>
<dbReference type="Proteomes" id="UP001620460">
    <property type="component" value="Unassembled WGS sequence"/>
</dbReference>
<name>A0ABW8JVH0_9GAMM</name>
<keyword evidence="2" id="KW-0472">Membrane</keyword>
<dbReference type="InterPro" id="IPR050400">
    <property type="entry name" value="Bact_Cytoskel_RodZ"/>
</dbReference>
<dbReference type="RefSeq" id="WP_404634224.1">
    <property type="nucleotide sequence ID" value="NZ_JADIKM010000003.1"/>
</dbReference>
<dbReference type="InterPro" id="IPR025194">
    <property type="entry name" value="RodZ-like_C"/>
</dbReference>